<dbReference type="CDD" id="cd03250">
    <property type="entry name" value="ABCC_MRP_domain1"/>
    <property type="match status" value="1"/>
</dbReference>
<keyword evidence="8 11" id="KW-1133">Transmembrane helix</keyword>
<dbReference type="GO" id="GO:0005524">
    <property type="term" value="F:ATP binding"/>
    <property type="evidence" value="ECO:0007669"/>
    <property type="project" value="UniProtKB-KW"/>
</dbReference>
<dbReference type="OrthoDB" id="6500128at2759"/>
<dbReference type="EMBL" id="SPLM01000006">
    <property type="protein sequence ID" value="TMW67024.1"/>
    <property type="molecule type" value="Genomic_DNA"/>
</dbReference>
<evidence type="ECO:0000313" key="15">
    <source>
        <dbReference type="Proteomes" id="UP000794436"/>
    </source>
</evidence>
<dbReference type="FunFam" id="3.40.50.300:FF:000610">
    <property type="entry name" value="Multidrug resistance-associated ABC transporter"/>
    <property type="match status" value="1"/>
</dbReference>
<evidence type="ECO:0000256" key="8">
    <source>
        <dbReference type="ARBA" id="ARBA00022989"/>
    </source>
</evidence>
<keyword evidence="6" id="KW-0547">Nucleotide-binding</keyword>
<keyword evidence="15" id="KW-1185">Reference proteome</keyword>
<dbReference type="InterPro" id="IPR044746">
    <property type="entry name" value="ABCC_6TM_D1"/>
</dbReference>
<dbReference type="InterPro" id="IPR027417">
    <property type="entry name" value="P-loop_NTPase"/>
</dbReference>
<comment type="subcellular location">
    <subcellularLocation>
        <location evidence="1">Vacuole membrane</location>
        <topology evidence="1">Multi-pass membrane protein</topology>
    </subcellularLocation>
</comment>
<dbReference type="Gene3D" id="1.20.1560.10">
    <property type="entry name" value="ABC transporter type 1, transmembrane domain"/>
    <property type="match status" value="2"/>
</dbReference>
<dbReference type="SUPFAM" id="SSF52540">
    <property type="entry name" value="P-loop containing nucleoside triphosphate hydrolases"/>
    <property type="match status" value="2"/>
</dbReference>
<evidence type="ECO:0000256" key="4">
    <source>
        <dbReference type="ARBA" id="ARBA00022692"/>
    </source>
</evidence>
<dbReference type="GO" id="GO:0140359">
    <property type="term" value="F:ABC-type transporter activity"/>
    <property type="evidence" value="ECO:0007669"/>
    <property type="project" value="InterPro"/>
</dbReference>
<dbReference type="FunFam" id="1.20.1560.10:FF:000063">
    <property type="entry name" value="Multidrug resistance protein ABC transporter"/>
    <property type="match status" value="1"/>
</dbReference>
<dbReference type="PROSITE" id="PS00211">
    <property type="entry name" value="ABC_TRANSPORTER_1"/>
    <property type="match status" value="1"/>
</dbReference>
<feature type="transmembrane region" description="Helical" evidence="11">
    <location>
        <begin position="805"/>
        <end position="828"/>
    </location>
</feature>
<evidence type="ECO:0000256" key="5">
    <source>
        <dbReference type="ARBA" id="ARBA00022737"/>
    </source>
</evidence>
<dbReference type="InterPro" id="IPR036640">
    <property type="entry name" value="ABC1_TM_sf"/>
</dbReference>
<keyword evidence="5" id="KW-0677">Repeat</keyword>
<feature type="transmembrane region" description="Helical" evidence="11">
    <location>
        <begin position="350"/>
        <end position="370"/>
    </location>
</feature>
<dbReference type="Pfam" id="PF00664">
    <property type="entry name" value="ABC_membrane"/>
    <property type="match status" value="2"/>
</dbReference>
<dbReference type="FunFam" id="3.40.50.300:FF:000997">
    <property type="entry name" value="Multidrug resistance-associated protein 1"/>
    <property type="match status" value="1"/>
</dbReference>
<dbReference type="PANTHER" id="PTHR24223">
    <property type="entry name" value="ATP-BINDING CASSETTE SUB-FAMILY C"/>
    <property type="match status" value="1"/>
</dbReference>
<dbReference type="InterPro" id="IPR044726">
    <property type="entry name" value="ABCC_6TM_D2"/>
</dbReference>
<dbReference type="InterPro" id="IPR003593">
    <property type="entry name" value="AAA+_ATPase"/>
</dbReference>
<dbReference type="Proteomes" id="UP000794436">
    <property type="component" value="Unassembled WGS sequence"/>
</dbReference>
<comment type="similarity">
    <text evidence="2">Belongs to the ABC transporter superfamily. ABCC family. Conjugate transporter (TC 3.A.1.208) subfamily.</text>
</comment>
<evidence type="ECO:0000256" key="9">
    <source>
        <dbReference type="ARBA" id="ARBA00023136"/>
    </source>
</evidence>
<keyword evidence="3" id="KW-0813">Transport</keyword>
<feature type="domain" description="ABC transporter" evidence="12">
    <location>
        <begin position="421"/>
        <end position="644"/>
    </location>
</feature>
<name>A0A8K1CPT8_PYTOL</name>
<dbReference type="PROSITE" id="PS50929">
    <property type="entry name" value="ABC_TM1F"/>
    <property type="match status" value="2"/>
</dbReference>
<feature type="transmembrane region" description="Helical" evidence="11">
    <location>
        <begin position="243"/>
        <end position="262"/>
    </location>
</feature>
<evidence type="ECO:0000256" key="2">
    <source>
        <dbReference type="ARBA" id="ARBA00009726"/>
    </source>
</evidence>
<dbReference type="PROSITE" id="PS50893">
    <property type="entry name" value="ABC_TRANSPORTER_2"/>
    <property type="match status" value="2"/>
</dbReference>
<evidence type="ECO:0000256" key="11">
    <source>
        <dbReference type="SAM" id="Phobius"/>
    </source>
</evidence>
<evidence type="ECO:0008006" key="16">
    <source>
        <dbReference type="Google" id="ProtNLM"/>
    </source>
</evidence>
<feature type="transmembrane region" description="Helical" evidence="11">
    <location>
        <begin position="925"/>
        <end position="944"/>
    </location>
</feature>
<dbReference type="InterPro" id="IPR003439">
    <property type="entry name" value="ABC_transporter-like_ATP-bd"/>
</dbReference>
<feature type="domain" description="ABC transmembrane type-1" evidence="13">
    <location>
        <begin position="105"/>
        <end position="386"/>
    </location>
</feature>
<keyword evidence="9 11" id="KW-0472">Membrane</keyword>
<protein>
    <recommendedName>
        <fullName evidence="16">Multidrug resistance-associated protein 1</fullName>
    </recommendedName>
</protein>
<evidence type="ECO:0000256" key="3">
    <source>
        <dbReference type="ARBA" id="ARBA00022448"/>
    </source>
</evidence>
<feature type="domain" description="ABC transporter" evidence="12">
    <location>
        <begin position="1015"/>
        <end position="1249"/>
    </location>
</feature>
<dbReference type="Gene3D" id="3.40.50.300">
    <property type="entry name" value="P-loop containing nucleotide triphosphate hydrolases"/>
    <property type="match status" value="2"/>
</dbReference>
<dbReference type="Pfam" id="PF00005">
    <property type="entry name" value="ABC_tran"/>
    <property type="match status" value="2"/>
</dbReference>
<evidence type="ECO:0000256" key="6">
    <source>
        <dbReference type="ARBA" id="ARBA00022741"/>
    </source>
</evidence>
<evidence type="ECO:0000256" key="10">
    <source>
        <dbReference type="SAM" id="MobiDB-lite"/>
    </source>
</evidence>
<keyword evidence="4 11" id="KW-0812">Transmembrane</keyword>
<evidence type="ECO:0000256" key="1">
    <source>
        <dbReference type="ARBA" id="ARBA00004128"/>
    </source>
</evidence>
<sequence length="1260" mass="139095">MTKTSTLLQQKDKGGYGTLQDVALGHTDGRAPPLSKASWFSRLFFTFTYPVIVEGNNKQLSLEDMWKLEDDLQTANATALFKANFERSNGSVLRAALRTHAGTLVACGLVSLFNMASELFAPVVLHHVIDGLTAVEVDTQDLWMWLGVFFAARILSTLLTGQSGSWNTFLGLRVTASLKTLVFEKAMRRSVQSKNDSKAVEIANLFSSDVLSVQFAAAQFSAVWVLPLRILITMYMLYNVLGVASFAGLAIIGLSFVANSYIAKKSGQAFRSIMETQDARMKLVKEVFGAIQIVKLNAWEAKFGDKLLEVREKELSTLRYRAYLNVASSVVMWGTHVLVSTASFSVYTLVLGNQLTAATVFTSMALFNAIRDPLSNAPRIMSLCIQAKVSLDRMSDFLTIDEYDNTNVSRDGNAHSADVMVEIKDGSFGWTMDTPVLKNVNIQVKKGDLVVVHGAVGSGKSSLCSALLGEMDKLSGSVFVRGRVAYYSQQTWIQNMTIRDNILFGKAYDEKKYQQVLIACGLLPDLAQFQAGDSTEIGERGINLSGGQKARLCLARACYSDADVFILDSPLAAVDAVVRSEIFSKCLCGLLESMTIVLVTHAPDIIASEAANYKLEIVDGVVFGDRKNVVRRRSAFATHVSPRKMNTVDGDSEAKTDAGKKEEGRLVEDEDRKEGRVSKDVFFQYLSALGGIPAGLLVLVLLSLWQGFQISSDLWLSHWTGQRQGTDGDSHAAFNMMIYALLSLGTVIFVMGRAITLSLLGIRASRHLFERMTRSLLSAPMRFFDANPFGRIINRYGDDMSSVDTMLPMVVGGAVYTGFFILCQLGTAVYAVKILGVFILPLAYLYVRITLVYLAPSREISRLVQVVESPVLSHVSSSEEGIMVIRAFGPAHVDRTINEAVSLIDNSNLMWFAEGMVAEWFEMHIQLIGCALLVVIVSALVHMHEYLSPGLIGLVFTYTLSIQQGLEMLVRAWTFLENQMVSPERILEYVSIPSEGSLKPLVIEPSTQWPQQGSIHFDNVVFSYKPGATPVLKNISFDIKNNEKIGIVGRTGAGKSSLTMALFRVNELESGRIMIDGTDISTMPLQSLRSRLSIIPQAPVLFKGPLRSYMDPFDEYTDAEIWEAFEKVEMKDQIGALEGQLSYELSENGENFSVGERQMLCMARAMLTKSRIVVMDEATASIDHATEKKLQHMINRDFKDATVLTIAHRLATVLDSDRIMVLSDGKVVEFDTPHNLVENEGGVFYELAKEGGYLEQFQAK</sequence>
<dbReference type="CDD" id="cd18580">
    <property type="entry name" value="ABC_6TM_ABCC_D2"/>
    <property type="match status" value="1"/>
</dbReference>
<dbReference type="SUPFAM" id="SSF90123">
    <property type="entry name" value="ABC transporter transmembrane region"/>
    <property type="match status" value="2"/>
</dbReference>
<dbReference type="InterPro" id="IPR011527">
    <property type="entry name" value="ABC1_TM_dom"/>
</dbReference>
<dbReference type="PANTHER" id="PTHR24223:SF443">
    <property type="entry name" value="MULTIDRUG-RESISTANCE LIKE PROTEIN 1, ISOFORM I"/>
    <property type="match status" value="1"/>
</dbReference>
<accession>A0A8K1CPT8</accession>
<dbReference type="SMART" id="SM00382">
    <property type="entry name" value="AAA"/>
    <property type="match status" value="2"/>
</dbReference>
<dbReference type="AlphaFoldDB" id="A0A8K1CPT8"/>
<feature type="transmembrane region" description="Helical" evidence="11">
    <location>
        <begin position="682"/>
        <end position="705"/>
    </location>
</feature>
<evidence type="ECO:0000259" key="13">
    <source>
        <dbReference type="PROSITE" id="PS50929"/>
    </source>
</evidence>
<evidence type="ECO:0000256" key="7">
    <source>
        <dbReference type="ARBA" id="ARBA00022840"/>
    </source>
</evidence>
<feature type="region of interest" description="Disordered" evidence="10">
    <location>
        <begin position="647"/>
        <end position="671"/>
    </location>
</feature>
<feature type="transmembrane region" description="Helical" evidence="11">
    <location>
        <begin position="834"/>
        <end position="855"/>
    </location>
</feature>
<dbReference type="CDD" id="cd03244">
    <property type="entry name" value="ABCC_MRP_domain2"/>
    <property type="match status" value="1"/>
</dbReference>
<feature type="compositionally biased region" description="Basic and acidic residues" evidence="10">
    <location>
        <begin position="652"/>
        <end position="671"/>
    </location>
</feature>
<comment type="caution">
    <text evidence="14">The sequence shown here is derived from an EMBL/GenBank/DDBJ whole genome shotgun (WGS) entry which is preliminary data.</text>
</comment>
<gene>
    <name evidence="14" type="ORF">Poli38472_012140</name>
</gene>
<evidence type="ECO:0000259" key="12">
    <source>
        <dbReference type="PROSITE" id="PS50893"/>
    </source>
</evidence>
<keyword evidence="7" id="KW-0067">ATP-binding</keyword>
<dbReference type="GO" id="GO:0016887">
    <property type="term" value="F:ATP hydrolysis activity"/>
    <property type="evidence" value="ECO:0007669"/>
    <property type="project" value="InterPro"/>
</dbReference>
<dbReference type="GO" id="GO:0005774">
    <property type="term" value="C:vacuolar membrane"/>
    <property type="evidence" value="ECO:0007669"/>
    <property type="project" value="UniProtKB-SubCell"/>
</dbReference>
<feature type="transmembrane region" description="Helical" evidence="11">
    <location>
        <begin position="736"/>
        <end position="762"/>
    </location>
</feature>
<dbReference type="InterPro" id="IPR017871">
    <property type="entry name" value="ABC_transporter-like_CS"/>
</dbReference>
<dbReference type="InterPro" id="IPR050173">
    <property type="entry name" value="ABC_transporter_C-like"/>
</dbReference>
<organism evidence="14 15">
    <name type="scientific">Pythium oligandrum</name>
    <name type="common">Mycoparasitic fungus</name>
    <dbReference type="NCBI Taxonomy" id="41045"/>
    <lineage>
        <taxon>Eukaryota</taxon>
        <taxon>Sar</taxon>
        <taxon>Stramenopiles</taxon>
        <taxon>Oomycota</taxon>
        <taxon>Peronosporomycetes</taxon>
        <taxon>Pythiales</taxon>
        <taxon>Pythiaceae</taxon>
        <taxon>Pythium</taxon>
    </lineage>
</organism>
<evidence type="ECO:0000313" key="14">
    <source>
        <dbReference type="EMBL" id="TMW67024.1"/>
    </source>
</evidence>
<feature type="transmembrane region" description="Helical" evidence="11">
    <location>
        <begin position="322"/>
        <end position="344"/>
    </location>
</feature>
<dbReference type="CDD" id="cd18579">
    <property type="entry name" value="ABC_6TM_ABCC_D1"/>
    <property type="match status" value="1"/>
</dbReference>
<proteinExistence type="inferred from homology"/>
<feature type="domain" description="ABC transmembrane type-1" evidence="13">
    <location>
        <begin position="696"/>
        <end position="978"/>
    </location>
</feature>
<dbReference type="FunFam" id="1.20.1560.10:FF:000006">
    <property type="entry name" value="ATP-binding cassette, sub-family C (CFTR/MRP), member 9"/>
    <property type="match status" value="1"/>
</dbReference>
<reference evidence="14" key="1">
    <citation type="submission" date="2019-03" db="EMBL/GenBank/DDBJ databases">
        <title>Long read genome sequence of the mycoparasitic Pythium oligandrum ATCC 38472 isolated from sugarbeet rhizosphere.</title>
        <authorList>
            <person name="Gaulin E."/>
        </authorList>
    </citation>
    <scope>NUCLEOTIDE SEQUENCE</scope>
    <source>
        <strain evidence="14">ATCC 38472_TT</strain>
    </source>
</reference>